<name>A0A8T0VA30_PANVG</name>
<reference evidence="2" key="1">
    <citation type="submission" date="2020-05" db="EMBL/GenBank/DDBJ databases">
        <title>WGS assembly of Panicum virgatum.</title>
        <authorList>
            <person name="Lovell J.T."/>
            <person name="Jenkins J."/>
            <person name="Shu S."/>
            <person name="Juenger T.E."/>
            <person name="Schmutz J."/>
        </authorList>
    </citation>
    <scope>NUCLEOTIDE SEQUENCE</scope>
    <source>
        <strain evidence="2">AP13</strain>
    </source>
</reference>
<evidence type="ECO:0000313" key="3">
    <source>
        <dbReference type="Proteomes" id="UP000823388"/>
    </source>
</evidence>
<accession>A0A8T0VA30</accession>
<proteinExistence type="predicted"/>
<feature type="compositionally biased region" description="Low complexity" evidence="1">
    <location>
        <begin position="161"/>
        <end position="178"/>
    </location>
</feature>
<gene>
    <name evidence="2" type="ORF">PVAP13_3KG448101</name>
</gene>
<organism evidence="2 3">
    <name type="scientific">Panicum virgatum</name>
    <name type="common">Blackwell switchgrass</name>
    <dbReference type="NCBI Taxonomy" id="38727"/>
    <lineage>
        <taxon>Eukaryota</taxon>
        <taxon>Viridiplantae</taxon>
        <taxon>Streptophyta</taxon>
        <taxon>Embryophyta</taxon>
        <taxon>Tracheophyta</taxon>
        <taxon>Spermatophyta</taxon>
        <taxon>Magnoliopsida</taxon>
        <taxon>Liliopsida</taxon>
        <taxon>Poales</taxon>
        <taxon>Poaceae</taxon>
        <taxon>PACMAD clade</taxon>
        <taxon>Panicoideae</taxon>
        <taxon>Panicodae</taxon>
        <taxon>Paniceae</taxon>
        <taxon>Panicinae</taxon>
        <taxon>Panicum</taxon>
        <taxon>Panicum sect. Hiantes</taxon>
    </lineage>
</organism>
<evidence type="ECO:0000313" key="2">
    <source>
        <dbReference type="EMBL" id="KAG2629723.1"/>
    </source>
</evidence>
<dbReference type="EMBL" id="CM029041">
    <property type="protein sequence ID" value="KAG2629723.1"/>
    <property type="molecule type" value="Genomic_DNA"/>
</dbReference>
<sequence>MASRRYRRGRARPWARGRSVAGAWAALRSSSGLFRRPSSGAAVGAAWLGWRVAPPSLAEGLHGVELPLPCPARVPARLAGRRWQERALVRAAWGQARRRPSAAPLLPELAAVASLSCTRPGLELVAARLRRPCRPPALALLRPPLPCSLRRRGCSSSGAAASFPAPALAPDPACGAAAGRSRRPTAEAEQAACGRTKQAGAGA</sequence>
<feature type="region of interest" description="Disordered" evidence="1">
    <location>
        <begin position="161"/>
        <end position="203"/>
    </location>
</feature>
<protein>
    <submittedName>
        <fullName evidence="2">Uncharacterized protein</fullName>
    </submittedName>
</protein>
<dbReference type="Proteomes" id="UP000823388">
    <property type="component" value="Chromosome 3K"/>
</dbReference>
<dbReference type="AlphaFoldDB" id="A0A8T0VA30"/>
<keyword evidence="3" id="KW-1185">Reference proteome</keyword>
<comment type="caution">
    <text evidence="2">The sequence shown here is derived from an EMBL/GenBank/DDBJ whole genome shotgun (WGS) entry which is preliminary data.</text>
</comment>
<evidence type="ECO:0000256" key="1">
    <source>
        <dbReference type="SAM" id="MobiDB-lite"/>
    </source>
</evidence>